<feature type="compositionally biased region" description="Acidic residues" evidence="1">
    <location>
        <begin position="93"/>
        <end position="102"/>
    </location>
</feature>
<reference evidence="3" key="1">
    <citation type="journal article" date="2019" name="Curr. Biol.">
        <title>Genome Sequence of Striga asiatica Provides Insight into the Evolution of Plant Parasitism.</title>
        <authorList>
            <person name="Yoshida S."/>
            <person name="Kim S."/>
            <person name="Wafula E.K."/>
            <person name="Tanskanen J."/>
            <person name="Kim Y.M."/>
            <person name="Honaas L."/>
            <person name="Yang Z."/>
            <person name="Spallek T."/>
            <person name="Conn C.E."/>
            <person name="Ichihashi Y."/>
            <person name="Cheong K."/>
            <person name="Cui S."/>
            <person name="Der J.P."/>
            <person name="Gundlach H."/>
            <person name="Jiao Y."/>
            <person name="Hori C."/>
            <person name="Ishida J.K."/>
            <person name="Kasahara H."/>
            <person name="Kiba T."/>
            <person name="Kim M.S."/>
            <person name="Koo N."/>
            <person name="Laohavisit A."/>
            <person name="Lee Y.H."/>
            <person name="Lumba S."/>
            <person name="McCourt P."/>
            <person name="Mortimer J.C."/>
            <person name="Mutuku J.M."/>
            <person name="Nomura T."/>
            <person name="Sasaki-Sekimoto Y."/>
            <person name="Seto Y."/>
            <person name="Wang Y."/>
            <person name="Wakatake T."/>
            <person name="Sakakibara H."/>
            <person name="Demura T."/>
            <person name="Yamaguchi S."/>
            <person name="Yoneyama K."/>
            <person name="Manabe R.I."/>
            <person name="Nelson D.C."/>
            <person name="Schulman A.H."/>
            <person name="Timko M.P."/>
            <person name="dePamphilis C.W."/>
            <person name="Choi D."/>
            <person name="Shirasu K."/>
        </authorList>
    </citation>
    <scope>NUCLEOTIDE SEQUENCE [LARGE SCALE GENOMIC DNA]</scope>
    <source>
        <strain evidence="3">cv. UVA1</strain>
    </source>
</reference>
<comment type="caution">
    <text evidence="2">The sequence shown here is derived from an EMBL/GenBank/DDBJ whole genome shotgun (WGS) entry which is preliminary data.</text>
</comment>
<dbReference type="Proteomes" id="UP000325081">
    <property type="component" value="Unassembled WGS sequence"/>
</dbReference>
<evidence type="ECO:0000313" key="3">
    <source>
        <dbReference type="Proteomes" id="UP000325081"/>
    </source>
</evidence>
<evidence type="ECO:0000256" key="1">
    <source>
        <dbReference type="SAM" id="MobiDB-lite"/>
    </source>
</evidence>
<sequence length="102" mass="11549">MDVDDILAVEDEVYQANDANDVLTISLDEIELLNRKDIDLEDIADTIIESSHEVGEVVRLYDIENEDELDDTLVDYCSSEEDSQKNHNSNNGSDDDDWGLDI</sequence>
<organism evidence="2 3">
    <name type="scientific">Striga asiatica</name>
    <name type="common">Asiatic witchweed</name>
    <name type="synonym">Buchnera asiatica</name>
    <dbReference type="NCBI Taxonomy" id="4170"/>
    <lineage>
        <taxon>Eukaryota</taxon>
        <taxon>Viridiplantae</taxon>
        <taxon>Streptophyta</taxon>
        <taxon>Embryophyta</taxon>
        <taxon>Tracheophyta</taxon>
        <taxon>Spermatophyta</taxon>
        <taxon>Magnoliopsida</taxon>
        <taxon>eudicotyledons</taxon>
        <taxon>Gunneridae</taxon>
        <taxon>Pentapetalae</taxon>
        <taxon>asterids</taxon>
        <taxon>lamiids</taxon>
        <taxon>Lamiales</taxon>
        <taxon>Orobanchaceae</taxon>
        <taxon>Buchnereae</taxon>
        <taxon>Striga</taxon>
    </lineage>
</organism>
<dbReference type="AlphaFoldDB" id="A0A5A7P7V7"/>
<proteinExistence type="predicted"/>
<keyword evidence="3" id="KW-1185">Reference proteome</keyword>
<dbReference type="EMBL" id="BKCP01003113">
    <property type="protein sequence ID" value="GER28792.1"/>
    <property type="molecule type" value="Genomic_DNA"/>
</dbReference>
<gene>
    <name evidence="2" type="ORF">STAS_04606</name>
</gene>
<protein>
    <submittedName>
        <fullName evidence="2">GDP-mannose pyrophosphatase NudK</fullName>
    </submittedName>
</protein>
<evidence type="ECO:0000313" key="2">
    <source>
        <dbReference type="EMBL" id="GER28792.1"/>
    </source>
</evidence>
<accession>A0A5A7P7V7</accession>
<feature type="region of interest" description="Disordered" evidence="1">
    <location>
        <begin position="78"/>
        <end position="102"/>
    </location>
</feature>
<name>A0A5A7P7V7_STRAF</name>